<dbReference type="FunFam" id="3.20.20.70:FF:000059">
    <property type="entry name" value="N-ethylmaleimide reductase, FMN-linked"/>
    <property type="match status" value="1"/>
</dbReference>
<dbReference type="Proteomes" id="UP000051952">
    <property type="component" value="Unassembled WGS sequence"/>
</dbReference>
<dbReference type="EMBL" id="CYKH01000710">
    <property type="protein sequence ID" value="CUG23208.1"/>
    <property type="molecule type" value="Genomic_DNA"/>
</dbReference>
<dbReference type="Pfam" id="PF00724">
    <property type="entry name" value="Oxidored_FMN"/>
    <property type="match status" value="1"/>
</dbReference>
<evidence type="ECO:0000256" key="2">
    <source>
        <dbReference type="ARBA" id="ARBA00005979"/>
    </source>
</evidence>
<dbReference type="OMA" id="DERMCIL"/>
<dbReference type="GO" id="GO:0010181">
    <property type="term" value="F:FMN binding"/>
    <property type="evidence" value="ECO:0007669"/>
    <property type="project" value="InterPro"/>
</dbReference>
<dbReference type="InterPro" id="IPR001155">
    <property type="entry name" value="OxRdtase_FMN_N"/>
</dbReference>
<feature type="domain" description="NADH:flavin oxidoreductase/NADH oxidase N-terminal" evidence="4">
    <location>
        <begin position="8"/>
        <end position="344"/>
    </location>
</feature>
<dbReference type="PANTHER" id="PTHR22893">
    <property type="entry name" value="NADH OXIDOREDUCTASE-RELATED"/>
    <property type="match status" value="1"/>
</dbReference>
<dbReference type="OrthoDB" id="258354at2759"/>
<evidence type="ECO:0000256" key="1">
    <source>
        <dbReference type="ARBA" id="ARBA00001917"/>
    </source>
</evidence>
<proteinExistence type="inferred from homology"/>
<evidence type="ECO:0000256" key="3">
    <source>
        <dbReference type="ARBA" id="ARBA00023002"/>
    </source>
</evidence>
<name>A0A0S4IYW9_BODSA</name>
<evidence type="ECO:0000313" key="5">
    <source>
        <dbReference type="EMBL" id="CUG23208.1"/>
    </source>
</evidence>
<dbReference type="CDD" id="cd02933">
    <property type="entry name" value="OYE_like_FMN"/>
    <property type="match status" value="1"/>
</dbReference>
<dbReference type="InterPro" id="IPR045247">
    <property type="entry name" value="Oye-like"/>
</dbReference>
<organism evidence="5 6">
    <name type="scientific">Bodo saltans</name>
    <name type="common">Flagellated protozoan</name>
    <dbReference type="NCBI Taxonomy" id="75058"/>
    <lineage>
        <taxon>Eukaryota</taxon>
        <taxon>Discoba</taxon>
        <taxon>Euglenozoa</taxon>
        <taxon>Kinetoplastea</taxon>
        <taxon>Metakinetoplastina</taxon>
        <taxon>Eubodonida</taxon>
        <taxon>Bodonidae</taxon>
        <taxon>Bodo</taxon>
    </lineage>
</organism>
<dbReference type="VEuPathDB" id="TriTrypDB:BSAL_76125"/>
<comment type="similarity">
    <text evidence="2">Belongs to the NADH:flavin oxidoreductase/NADH oxidase family.</text>
</comment>
<accession>A0A0S4IYW9</accession>
<dbReference type="GO" id="GO:0005829">
    <property type="term" value="C:cytosol"/>
    <property type="evidence" value="ECO:0007669"/>
    <property type="project" value="UniProtKB-ARBA"/>
</dbReference>
<sequence>MSALNLLKPFAGAGGITYKNRIGFAPLTRGRADAKTGCVKDIHAVYYSERASSGLLFTEGTGISRKGLGWFCAPGIYTPEQVEAWKQVTSAVHAEGGLIFCQLWHMGRACHSDVTGQPIVSASALALEGEVTAVNHEKKPYEVPHALTVEEIAGIVRDYATAAKNSIEAGFDGVQLHSANGYLVDQFIQSCSNQRTDAYGGSIENRLRFLKEVLAAIVAEIPKERVWVRFSPNGAYNGQGSADNIETFDAAIKLAASFQIGGVEVMDGLAFGFHQKSEPYTLERARAAIAAGNPAGTTALAGNVGYTLETAEKAISEGRADIITFGRPYISNPDLPERFRDGVPLAADATYADWWGTDTAEGYITF</sequence>
<keyword evidence="3" id="KW-0560">Oxidoreductase</keyword>
<feature type="non-terminal residue" evidence="5">
    <location>
        <position position="366"/>
    </location>
</feature>
<dbReference type="GO" id="GO:0016628">
    <property type="term" value="F:oxidoreductase activity, acting on the CH-CH group of donors, NAD or NADP as acceptor"/>
    <property type="evidence" value="ECO:0007669"/>
    <property type="project" value="UniProtKB-ARBA"/>
</dbReference>
<gene>
    <name evidence="5" type="ORF">BSAL_76125</name>
</gene>
<protein>
    <submittedName>
        <fullName evidence="5">NADH:flavin oxidoreductase, putative</fullName>
    </submittedName>
</protein>
<keyword evidence="6" id="KW-1185">Reference proteome</keyword>
<dbReference type="SUPFAM" id="SSF51395">
    <property type="entry name" value="FMN-linked oxidoreductases"/>
    <property type="match status" value="1"/>
</dbReference>
<dbReference type="AlphaFoldDB" id="A0A0S4IYW9"/>
<reference evidence="6" key="1">
    <citation type="submission" date="2015-09" db="EMBL/GenBank/DDBJ databases">
        <authorList>
            <consortium name="Pathogen Informatics"/>
        </authorList>
    </citation>
    <scope>NUCLEOTIDE SEQUENCE [LARGE SCALE GENOMIC DNA]</scope>
    <source>
        <strain evidence="6">Lake Konstanz</strain>
    </source>
</reference>
<dbReference type="Gene3D" id="3.20.20.70">
    <property type="entry name" value="Aldolase class I"/>
    <property type="match status" value="1"/>
</dbReference>
<dbReference type="PANTHER" id="PTHR22893:SF91">
    <property type="entry name" value="NADPH DEHYDROGENASE 2-RELATED"/>
    <property type="match status" value="1"/>
</dbReference>
<dbReference type="InterPro" id="IPR013785">
    <property type="entry name" value="Aldolase_TIM"/>
</dbReference>
<evidence type="ECO:0000259" key="4">
    <source>
        <dbReference type="Pfam" id="PF00724"/>
    </source>
</evidence>
<evidence type="ECO:0000313" key="6">
    <source>
        <dbReference type="Proteomes" id="UP000051952"/>
    </source>
</evidence>
<comment type="cofactor">
    <cofactor evidence="1">
        <name>FMN</name>
        <dbReference type="ChEBI" id="CHEBI:58210"/>
    </cofactor>
</comment>